<organism evidence="2 3">
    <name type="scientific">Henosepilachna vigintioctopunctata</name>
    <dbReference type="NCBI Taxonomy" id="420089"/>
    <lineage>
        <taxon>Eukaryota</taxon>
        <taxon>Metazoa</taxon>
        <taxon>Ecdysozoa</taxon>
        <taxon>Arthropoda</taxon>
        <taxon>Hexapoda</taxon>
        <taxon>Insecta</taxon>
        <taxon>Pterygota</taxon>
        <taxon>Neoptera</taxon>
        <taxon>Endopterygota</taxon>
        <taxon>Coleoptera</taxon>
        <taxon>Polyphaga</taxon>
        <taxon>Cucujiformia</taxon>
        <taxon>Coccinelloidea</taxon>
        <taxon>Coccinellidae</taxon>
        <taxon>Epilachninae</taxon>
        <taxon>Epilachnini</taxon>
        <taxon>Henosepilachna</taxon>
    </lineage>
</organism>
<dbReference type="AlphaFoldDB" id="A0AAW1UVX4"/>
<gene>
    <name evidence="2" type="ORF">WA026_019246</name>
</gene>
<sequence>MSFSKADRFFSFKGTPTPGPGQYDVTFDHEKRGSIYQKICASPRFPQRCSCHLGTTRCSLFQCSNRGYISRRHPTSWSRCTTLQDLSRLGNPTDQNLNDRNRSDQNENHNQNIECLSRATTFIVMNE</sequence>
<feature type="compositionally biased region" description="Polar residues" evidence="1">
    <location>
        <begin position="87"/>
        <end position="96"/>
    </location>
</feature>
<comment type="caution">
    <text evidence="2">The sequence shown here is derived from an EMBL/GenBank/DDBJ whole genome shotgun (WGS) entry which is preliminary data.</text>
</comment>
<evidence type="ECO:0000313" key="3">
    <source>
        <dbReference type="Proteomes" id="UP001431783"/>
    </source>
</evidence>
<dbReference type="Proteomes" id="UP001431783">
    <property type="component" value="Unassembled WGS sequence"/>
</dbReference>
<reference evidence="2 3" key="1">
    <citation type="submission" date="2023-03" db="EMBL/GenBank/DDBJ databases">
        <title>Genome insight into feeding habits of ladybird beetles.</title>
        <authorList>
            <person name="Li H.-S."/>
            <person name="Huang Y.-H."/>
            <person name="Pang H."/>
        </authorList>
    </citation>
    <scope>NUCLEOTIDE SEQUENCE [LARGE SCALE GENOMIC DNA]</scope>
    <source>
        <strain evidence="2">SYSU_2023b</strain>
        <tissue evidence="2">Whole body</tissue>
    </source>
</reference>
<feature type="compositionally biased region" description="Basic and acidic residues" evidence="1">
    <location>
        <begin position="97"/>
        <end position="107"/>
    </location>
</feature>
<protein>
    <submittedName>
        <fullName evidence="2">Uncharacterized protein</fullName>
    </submittedName>
</protein>
<evidence type="ECO:0000256" key="1">
    <source>
        <dbReference type="SAM" id="MobiDB-lite"/>
    </source>
</evidence>
<name>A0AAW1UVX4_9CUCU</name>
<keyword evidence="3" id="KW-1185">Reference proteome</keyword>
<feature type="region of interest" description="Disordered" evidence="1">
    <location>
        <begin position="87"/>
        <end position="110"/>
    </location>
</feature>
<dbReference type="EMBL" id="JARQZJ010000103">
    <property type="protein sequence ID" value="KAK9886988.1"/>
    <property type="molecule type" value="Genomic_DNA"/>
</dbReference>
<evidence type="ECO:0000313" key="2">
    <source>
        <dbReference type="EMBL" id="KAK9886988.1"/>
    </source>
</evidence>
<proteinExistence type="predicted"/>
<accession>A0AAW1UVX4</accession>